<comment type="caution">
    <text evidence="2">The sequence shown here is derived from an EMBL/GenBank/DDBJ whole genome shotgun (WGS) entry which is preliminary data.</text>
</comment>
<dbReference type="RefSeq" id="WP_087434549.1">
    <property type="nucleotide sequence ID" value="NZ_JAMDLV010000070.1"/>
</dbReference>
<protein>
    <submittedName>
        <fullName evidence="2">Uncharacterized protein</fullName>
    </submittedName>
</protein>
<sequence>MKINSSATLDPKLYSLNEQGHVNKQPKMETGTIPGLKHDTIDISPAGRQLAAGAIEHHAAAHYGNAPYNTPSQKPQGAPDDYVNIADLMKRFEPESHRQLQEAIVNGGDWSGILMKFAHKIPENKDWLNTYREETSKTRTEAADPNIDSPFNSANTADMAAFVKDIQTMLQTSKLANSDLLSRNLDYFARMLGTELHKLG</sequence>
<evidence type="ECO:0000313" key="2">
    <source>
        <dbReference type="EMBL" id="MCY9522234.1"/>
    </source>
</evidence>
<evidence type="ECO:0000313" key="3">
    <source>
        <dbReference type="Proteomes" id="UP001207626"/>
    </source>
</evidence>
<gene>
    <name evidence="2" type="ORF">M5X09_21690</name>
</gene>
<dbReference type="EMBL" id="JAMDLW010000032">
    <property type="protein sequence ID" value="MCY9522234.1"/>
    <property type="molecule type" value="Genomic_DNA"/>
</dbReference>
<accession>A0ABT4DY22</accession>
<reference evidence="2 3" key="1">
    <citation type="submission" date="2022-05" db="EMBL/GenBank/DDBJ databases">
        <title>Genome Sequencing of Bee-Associated Microbes.</title>
        <authorList>
            <person name="Dunlap C."/>
        </authorList>
    </citation>
    <scope>NUCLEOTIDE SEQUENCE [LARGE SCALE GENOMIC DNA]</scope>
    <source>
        <strain evidence="2 3">NRRL NRS-1438</strain>
    </source>
</reference>
<organism evidence="2 3">
    <name type="scientific">Paenibacillus apiarius</name>
    <dbReference type="NCBI Taxonomy" id="46240"/>
    <lineage>
        <taxon>Bacteria</taxon>
        <taxon>Bacillati</taxon>
        <taxon>Bacillota</taxon>
        <taxon>Bacilli</taxon>
        <taxon>Bacillales</taxon>
        <taxon>Paenibacillaceae</taxon>
        <taxon>Paenibacillus</taxon>
    </lineage>
</organism>
<feature type="region of interest" description="Disordered" evidence="1">
    <location>
        <begin position="1"/>
        <end position="20"/>
    </location>
</feature>
<evidence type="ECO:0000256" key="1">
    <source>
        <dbReference type="SAM" id="MobiDB-lite"/>
    </source>
</evidence>
<keyword evidence="3" id="KW-1185">Reference proteome</keyword>
<proteinExistence type="predicted"/>
<name>A0ABT4DY22_9BACL</name>
<dbReference type="Proteomes" id="UP001207626">
    <property type="component" value="Unassembled WGS sequence"/>
</dbReference>